<comment type="catalytic activity">
    <reaction evidence="12">
        <text>Preferential cleavage: (Ac)2-L-Lys-D-Ala-|-D-Ala. Also transpeptidation of peptidyl-alanyl moieties that are N-acyl substituents of D-alanine.</text>
        <dbReference type="EC" id="3.4.16.4"/>
    </reaction>
</comment>
<dbReference type="InterPro" id="IPR023346">
    <property type="entry name" value="Lysozyme-like_dom_sf"/>
</dbReference>
<keyword evidence="19" id="KW-1185">Reference proteome</keyword>
<evidence type="ECO:0000256" key="4">
    <source>
        <dbReference type="ARBA" id="ARBA00022670"/>
    </source>
</evidence>
<dbReference type="GO" id="GO:0006508">
    <property type="term" value="P:proteolysis"/>
    <property type="evidence" value="ECO:0007669"/>
    <property type="project" value="UniProtKB-KW"/>
</dbReference>
<evidence type="ECO:0000256" key="3">
    <source>
        <dbReference type="ARBA" id="ARBA00022645"/>
    </source>
</evidence>
<evidence type="ECO:0000256" key="12">
    <source>
        <dbReference type="ARBA" id="ARBA00034000"/>
    </source>
</evidence>
<keyword evidence="5" id="KW-0328">Glycosyltransferase</keyword>
<evidence type="ECO:0000256" key="11">
    <source>
        <dbReference type="ARBA" id="ARBA00023316"/>
    </source>
</evidence>
<dbReference type="Pfam" id="PF00912">
    <property type="entry name" value="Transgly"/>
    <property type="match status" value="1"/>
</dbReference>
<name>A0A1Q2HTI2_9CORY</name>
<keyword evidence="7" id="KW-0378">Hydrolase</keyword>
<evidence type="ECO:0000256" key="7">
    <source>
        <dbReference type="ARBA" id="ARBA00022801"/>
    </source>
</evidence>
<dbReference type="GO" id="GO:0009252">
    <property type="term" value="P:peptidoglycan biosynthetic process"/>
    <property type="evidence" value="ECO:0007669"/>
    <property type="project" value="UniProtKB-KW"/>
</dbReference>
<feature type="domain" description="Penicillin-binding protein transpeptidase" evidence="16">
    <location>
        <begin position="454"/>
        <end position="672"/>
    </location>
</feature>
<dbReference type="InterPro" id="IPR005543">
    <property type="entry name" value="PASTA_dom"/>
</dbReference>
<gene>
    <name evidence="18" type="primary">pbpF</name>
    <name evidence="18" type="ORF">CGLAU_00815</name>
</gene>
<dbReference type="KEGG" id="cgv:CGLAU_00815"/>
<evidence type="ECO:0000256" key="15">
    <source>
        <dbReference type="SAM" id="Phobius"/>
    </source>
</evidence>
<comment type="similarity">
    <text evidence="2">In the N-terminal section; belongs to the glycosyltransferase 51 family.</text>
</comment>
<evidence type="ECO:0000256" key="6">
    <source>
        <dbReference type="ARBA" id="ARBA00022679"/>
    </source>
</evidence>
<keyword evidence="3" id="KW-0121">Carboxypeptidase</keyword>
<keyword evidence="4" id="KW-0645">Protease</keyword>
<organism evidence="18 19">
    <name type="scientific">Corynebacterium glaucum</name>
    <dbReference type="NCBI Taxonomy" id="187491"/>
    <lineage>
        <taxon>Bacteria</taxon>
        <taxon>Bacillati</taxon>
        <taxon>Actinomycetota</taxon>
        <taxon>Actinomycetes</taxon>
        <taxon>Mycobacteriales</taxon>
        <taxon>Corynebacteriaceae</taxon>
        <taxon>Corynebacterium</taxon>
    </lineage>
</organism>
<dbReference type="SUPFAM" id="SSF56601">
    <property type="entry name" value="beta-lactamase/transpeptidase-like"/>
    <property type="match status" value="1"/>
</dbReference>
<dbReference type="Pfam" id="PF00905">
    <property type="entry name" value="Transpeptidase"/>
    <property type="match status" value="1"/>
</dbReference>
<feature type="domain" description="Glycosyl transferase family 51" evidence="17">
    <location>
        <begin position="129"/>
        <end position="314"/>
    </location>
</feature>
<dbReference type="PANTHER" id="PTHR32282">
    <property type="entry name" value="BINDING PROTEIN TRANSPEPTIDASE, PUTATIVE-RELATED"/>
    <property type="match status" value="1"/>
</dbReference>
<evidence type="ECO:0000256" key="13">
    <source>
        <dbReference type="ARBA" id="ARBA00049902"/>
    </source>
</evidence>
<dbReference type="InterPro" id="IPR001264">
    <property type="entry name" value="Glyco_trans_51"/>
</dbReference>
<keyword evidence="9" id="KW-0573">Peptidoglycan synthesis</keyword>
<keyword evidence="6" id="KW-0808">Transferase</keyword>
<keyword evidence="11" id="KW-0961">Cell wall biogenesis/degradation</keyword>
<sequence length="867" mass="92106">MPQILAAGHSVKYLTGQYLSAPQQHVRYACKCIHRQYSLSNGSQNRGELRIPPHRSMNYGSDVSALRSLAKLLVAMVTAGLIMALCIAPIVGIGGMAVARTDETMQSNLSDMSGGDVPGVTTITDAAGNPMAWVYHQRRYEVASEEISDHVKNALVATEDRRFYEHEGVDMQGFIRAMVTNVLAGGVEQGASTINQQYVKNYLWLIEAEDDEDARAATEQSIPRKLREMRMASDLDKTLTKDQILTRYLNLVSFGNHAYGIEAAARTYFDKPAADLDPGQAALLVGILQSSEYLNPYTNPDGATQRRNTVLNNMAAEGYISQQEADSIAGEPLGVLEEPNLLPDGCLGAGDRGFFCDYALKYLAEKGLTQEDLEHGSYTITTTLDPAIQDATQTAVRNNVSPEAGGVAEVLNVIAPGTDSRDIVAMASSRFYGLDLDQSQTIMPQPTSLVGNGAGSVFKIFTAAAALEQGYGLNTMLEVPTRSVVYGMGHGGAEGCPPNAYCVENAGRYAPRMSLSDALAQSPNTTFIELVQQVGVANTVDIAVRLGMRSYQDEGTFGDGRSIATAAKEDNMGAFTLGPTPVNALELSNVAATLASEGRWCEPNPVKSVTDKYGQEVYIERPDCEQAVEPDIAAALANGMSHDTTKGTAARAASANGWRAPVAAKTGTTESHQSSAFLGFTRGLAAAPYIFNDGTQTTPLCTSPVRQCANGTLFGGNEAADTWFQAALRVPGAAEAGLPGTPEGYDKGTRRGVLDEAIGMQSQAAKAKLEGEGYTVTIVTVYGGGAPKGEVVSVTPADPNLARGSLVTLNASDGTGTRPGGTTTSPRVDNDDNDNSGSESPEPSGIDTEELERQLNEMAEGLQQYFR</sequence>
<dbReference type="FunFam" id="1.10.3810.10:FF:000001">
    <property type="entry name" value="Penicillin-binding protein 1A"/>
    <property type="match status" value="1"/>
</dbReference>
<dbReference type="GO" id="GO:0030288">
    <property type="term" value="C:outer membrane-bounded periplasmic space"/>
    <property type="evidence" value="ECO:0007669"/>
    <property type="project" value="TreeGrafter"/>
</dbReference>
<dbReference type="InterPro" id="IPR050396">
    <property type="entry name" value="Glycosyltr_51/Transpeptidase"/>
</dbReference>
<evidence type="ECO:0000256" key="1">
    <source>
        <dbReference type="ARBA" id="ARBA00007090"/>
    </source>
</evidence>
<feature type="region of interest" description="Disordered" evidence="14">
    <location>
        <begin position="809"/>
        <end position="849"/>
    </location>
</feature>
<dbReference type="Gene3D" id="3.30.10.20">
    <property type="match status" value="1"/>
</dbReference>
<evidence type="ECO:0000256" key="5">
    <source>
        <dbReference type="ARBA" id="ARBA00022676"/>
    </source>
</evidence>
<dbReference type="SUPFAM" id="SSF53955">
    <property type="entry name" value="Lysozyme-like"/>
    <property type="match status" value="1"/>
</dbReference>
<dbReference type="CDD" id="cd06577">
    <property type="entry name" value="PASTA_pknB"/>
    <property type="match status" value="1"/>
</dbReference>
<evidence type="ECO:0000256" key="2">
    <source>
        <dbReference type="ARBA" id="ARBA00007739"/>
    </source>
</evidence>
<dbReference type="GO" id="GO:0008955">
    <property type="term" value="F:peptidoglycan glycosyltransferase activity"/>
    <property type="evidence" value="ECO:0007669"/>
    <property type="project" value="UniProtKB-EC"/>
</dbReference>
<keyword evidence="15" id="KW-0812">Transmembrane</keyword>
<evidence type="ECO:0000256" key="8">
    <source>
        <dbReference type="ARBA" id="ARBA00022960"/>
    </source>
</evidence>
<evidence type="ECO:0000256" key="9">
    <source>
        <dbReference type="ARBA" id="ARBA00022984"/>
    </source>
</evidence>
<dbReference type="Gene3D" id="3.40.710.10">
    <property type="entry name" value="DD-peptidase/beta-lactamase superfamily"/>
    <property type="match status" value="1"/>
</dbReference>
<feature type="compositionally biased region" description="Low complexity" evidence="14">
    <location>
        <begin position="814"/>
        <end position="824"/>
    </location>
</feature>
<keyword evidence="15" id="KW-1133">Transmembrane helix</keyword>
<evidence type="ECO:0000259" key="16">
    <source>
        <dbReference type="Pfam" id="PF00905"/>
    </source>
</evidence>
<comment type="similarity">
    <text evidence="1">In the C-terminal section; belongs to the transpeptidase family.</text>
</comment>
<dbReference type="PANTHER" id="PTHR32282:SF33">
    <property type="entry name" value="PEPTIDOGLYCAN GLYCOSYLTRANSFERASE"/>
    <property type="match status" value="1"/>
</dbReference>
<keyword evidence="10" id="KW-0511">Multifunctional enzyme</keyword>
<evidence type="ECO:0000313" key="18">
    <source>
        <dbReference type="EMBL" id="AQQ14157.1"/>
    </source>
</evidence>
<dbReference type="GO" id="GO:0009002">
    <property type="term" value="F:serine-type D-Ala-D-Ala carboxypeptidase activity"/>
    <property type="evidence" value="ECO:0007669"/>
    <property type="project" value="UniProtKB-EC"/>
</dbReference>
<evidence type="ECO:0000256" key="14">
    <source>
        <dbReference type="SAM" id="MobiDB-lite"/>
    </source>
</evidence>
<keyword evidence="15" id="KW-0472">Membrane</keyword>
<dbReference type="GO" id="GO:0008360">
    <property type="term" value="P:regulation of cell shape"/>
    <property type="evidence" value="ECO:0007669"/>
    <property type="project" value="UniProtKB-KW"/>
</dbReference>
<evidence type="ECO:0000313" key="19">
    <source>
        <dbReference type="Proteomes" id="UP000217209"/>
    </source>
</evidence>
<dbReference type="GO" id="GO:0071555">
    <property type="term" value="P:cell wall organization"/>
    <property type="evidence" value="ECO:0007669"/>
    <property type="project" value="UniProtKB-KW"/>
</dbReference>
<dbReference type="InterPro" id="IPR001460">
    <property type="entry name" value="PCN-bd_Tpept"/>
</dbReference>
<comment type="catalytic activity">
    <reaction evidence="13">
        <text>[GlcNAc-(1-&gt;4)-Mur2Ac(oyl-L-Ala-gamma-D-Glu-L-Lys-D-Ala-D-Ala)](n)-di-trans,octa-cis-undecaprenyl diphosphate + beta-D-GlcNAc-(1-&gt;4)-Mur2Ac(oyl-L-Ala-gamma-D-Glu-L-Lys-D-Ala-D-Ala)-di-trans,octa-cis-undecaprenyl diphosphate = [GlcNAc-(1-&gt;4)-Mur2Ac(oyl-L-Ala-gamma-D-Glu-L-Lys-D-Ala-D-Ala)](n+1)-di-trans,octa-cis-undecaprenyl diphosphate + di-trans,octa-cis-undecaprenyl diphosphate + H(+)</text>
        <dbReference type="Rhea" id="RHEA:23708"/>
        <dbReference type="Rhea" id="RHEA-COMP:9602"/>
        <dbReference type="Rhea" id="RHEA-COMP:9603"/>
        <dbReference type="ChEBI" id="CHEBI:15378"/>
        <dbReference type="ChEBI" id="CHEBI:58405"/>
        <dbReference type="ChEBI" id="CHEBI:60033"/>
        <dbReference type="ChEBI" id="CHEBI:78435"/>
        <dbReference type="EC" id="2.4.99.28"/>
    </reaction>
</comment>
<dbReference type="GO" id="GO:0008658">
    <property type="term" value="F:penicillin binding"/>
    <property type="evidence" value="ECO:0007669"/>
    <property type="project" value="InterPro"/>
</dbReference>
<protein>
    <submittedName>
        <fullName evidence="18">Penicillin-binding protein 1F</fullName>
    </submittedName>
</protein>
<dbReference type="Gene3D" id="1.10.3810.10">
    <property type="entry name" value="Biosynthetic peptidoglycan transglycosylase-like"/>
    <property type="match status" value="1"/>
</dbReference>
<reference evidence="18 19" key="1">
    <citation type="submission" date="2016-12" db="EMBL/GenBank/DDBJ databases">
        <authorList>
            <person name="Song W.-J."/>
            <person name="Kurnit D.M."/>
        </authorList>
    </citation>
    <scope>NUCLEOTIDE SEQUENCE [LARGE SCALE GENOMIC DNA]</scope>
    <source>
        <strain evidence="18 19">DSM 30827</strain>
    </source>
</reference>
<dbReference type="Proteomes" id="UP000217209">
    <property type="component" value="Chromosome"/>
</dbReference>
<dbReference type="InterPro" id="IPR012338">
    <property type="entry name" value="Beta-lactam/transpept-like"/>
</dbReference>
<dbReference type="InterPro" id="IPR036950">
    <property type="entry name" value="PBP_transglycosylase"/>
</dbReference>
<keyword evidence="8" id="KW-0133">Cell shape</keyword>
<accession>A0A1Q2HTI2</accession>
<evidence type="ECO:0000256" key="10">
    <source>
        <dbReference type="ARBA" id="ARBA00023268"/>
    </source>
</evidence>
<dbReference type="AlphaFoldDB" id="A0A1Q2HTI2"/>
<feature type="transmembrane region" description="Helical" evidence="15">
    <location>
        <begin position="72"/>
        <end position="99"/>
    </location>
</feature>
<dbReference type="EMBL" id="CP019688">
    <property type="protein sequence ID" value="AQQ14157.1"/>
    <property type="molecule type" value="Genomic_DNA"/>
</dbReference>
<proteinExistence type="inferred from homology"/>
<evidence type="ECO:0000259" key="17">
    <source>
        <dbReference type="Pfam" id="PF00912"/>
    </source>
</evidence>